<accession>A0ABY4BS24</accession>
<dbReference type="PANTHER" id="PTHR43031:SF18">
    <property type="entry name" value="RHODANESE-RELATED SULFURTRANSFERASES"/>
    <property type="match status" value="1"/>
</dbReference>
<dbReference type="InterPro" id="IPR036873">
    <property type="entry name" value="Rhodanese-like_dom_sf"/>
</dbReference>
<dbReference type="InterPro" id="IPR050229">
    <property type="entry name" value="GlpE_sulfurtransferase"/>
</dbReference>
<evidence type="ECO:0000313" key="3">
    <source>
        <dbReference type="Proteomes" id="UP000831460"/>
    </source>
</evidence>
<sequence length="103" mass="11158">MLDTIKSLFGLEKTDFADLVKKGAIIVDVRSKGEFSGGHIKNSINIPVDQLKNNLSRLKDKNKPIITCCASGMRSANAKSILANAGYTQVYNGGGWMSLNNKI</sequence>
<evidence type="ECO:0000259" key="1">
    <source>
        <dbReference type="PROSITE" id="PS50206"/>
    </source>
</evidence>
<proteinExistence type="predicted"/>
<gene>
    <name evidence="2" type="ORF">MTP09_04945</name>
</gene>
<reference evidence="2 3" key="1">
    <citation type="submission" date="2022-03" db="EMBL/GenBank/DDBJ databases">
        <title>Chryseobacterium sp. isolated from particulate matters in swine house.</title>
        <authorList>
            <person name="Won M."/>
            <person name="Kim S.-J."/>
            <person name="Kwon S.-W."/>
        </authorList>
    </citation>
    <scope>NUCLEOTIDE SEQUENCE [LARGE SCALE GENOMIC DNA]</scope>
    <source>
        <strain evidence="2 3">SC2-2</strain>
    </source>
</reference>
<dbReference type="Proteomes" id="UP000831460">
    <property type="component" value="Chromosome"/>
</dbReference>
<feature type="domain" description="Rhodanese" evidence="1">
    <location>
        <begin position="20"/>
        <end position="101"/>
    </location>
</feature>
<dbReference type="PROSITE" id="PS50206">
    <property type="entry name" value="RHODANESE_3"/>
    <property type="match status" value="1"/>
</dbReference>
<evidence type="ECO:0000313" key="2">
    <source>
        <dbReference type="EMBL" id="UOE41982.1"/>
    </source>
</evidence>
<protein>
    <submittedName>
        <fullName evidence="2">Rhodanese-like domain-containing protein</fullName>
    </submittedName>
</protein>
<dbReference type="PANTHER" id="PTHR43031">
    <property type="entry name" value="FAD-DEPENDENT OXIDOREDUCTASE"/>
    <property type="match status" value="1"/>
</dbReference>
<dbReference type="SUPFAM" id="SSF52821">
    <property type="entry name" value="Rhodanese/Cell cycle control phosphatase"/>
    <property type="match status" value="1"/>
</dbReference>
<keyword evidence="3" id="KW-1185">Reference proteome</keyword>
<dbReference type="RefSeq" id="WP_243550916.1">
    <property type="nucleotide sequence ID" value="NZ_CP094532.1"/>
</dbReference>
<dbReference type="InterPro" id="IPR001763">
    <property type="entry name" value="Rhodanese-like_dom"/>
</dbReference>
<dbReference type="EMBL" id="CP094532">
    <property type="protein sequence ID" value="UOE41982.1"/>
    <property type="molecule type" value="Genomic_DNA"/>
</dbReference>
<dbReference type="Gene3D" id="3.40.250.10">
    <property type="entry name" value="Rhodanese-like domain"/>
    <property type="match status" value="1"/>
</dbReference>
<organism evidence="2 3">
    <name type="scientific">Chryseobacterium suipulveris</name>
    <dbReference type="NCBI Taxonomy" id="2929800"/>
    <lineage>
        <taxon>Bacteria</taxon>
        <taxon>Pseudomonadati</taxon>
        <taxon>Bacteroidota</taxon>
        <taxon>Flavobacteriia</taxon>
        <taxon>Flavobacteriales</taxon>
        <taxon>Weeksellaceae</taxon>
        <taxon>Chryseobacterium group</taxon>
        <taxon>Chryseobacterium</taxon>
    </lineage>
</organism>
<dbReference type="Pfam" id="PF00581">
    <property type="entry name" value="Rhodanese"/>
    <property type="match status" value="1"/>
</dbReference>
<dbReference type="SMART" id="SM00450">
    <property type="entry name" value="RHOD"/>
    <property type="match status" value="1"/>
</dbReference>
<name>A0ABY4BS24_9FLAO</name>
<dbReference type="CDD" id="cd00158">
    <property type="entry name" value="RHOD"/>
    <property type="match status" value="1"/>
</dbReference>